<gene>
    <name evidence="1" type="ORF">PS854_01150</name>
</gene>
<evidence type="ECO:0008006" key="3">
    <source>
        <dbReference type="Google" id="ProtNLM"/>
    </source>
</evidence>
<name>A0A5E7HW13_PSEFL</name>
<dbReference type="Proteomes" id="UP000327111">
    <property type="component" value="Unassembled WGS sequence"/>
</dbReference>
<dbReference type="Pfam" id="PF13561">
    <property type="entry name" value="adh_short_C2"/>
    <property type="match status" value="1"/>
</dbReference>
<dbReference type="RefSeq" id="WP_412071923.1">
    <property type="nucleotide sequence ID" value="NZ_CABVIF010000002.1"/>
</dbReference>
<protein>
    <recommendedName>
        <fullName evidence="3">3-oxoacyl-[acyl-carrier-protein] reductase</fullName>
    </recommendedName>
</protein>
<proteinExistence type="predicted"/>
<organism evidence="1 2">
    <name type="scientific">Pseudomonas fluorescens</name>
    <dbReference type="NCBI Taxonomy" id="294"/>
    <lineage>
        <taxon>Bacteria</taxon>
        <taxon>Pseudomonadati</taxon>
        <taxon>Pseudomonadota</taxon>
        <taxon>Gammaproteobacteria</taxon>
        <taxon>Pseudomonadales</taxon>
        <taxon>Pseudomonadaceae</taxon>
        <taxon>Pseudomonas</taxon>
    </lineage>
</organism>
<sequence>MSARLGFEQMMPGMIPAGRLGEADELAQAALYLASSDSSFVNGIELHVDGGMSLV</sequence>
<reference evidence="1 2" key="1">
    <citation type="submission" date="2019-09" db="EMBL/GenBank/DDBJ databases">
        <authorList>
            <person name="Chandra G."/>
            <person name="Truman W A."/>
        </authorList>
    </citation>
    <scope>NUCLEOTIDE SEQUENCE [LARGE SCALE GENOMIC DNA]</scope>
    <source>
        <strain evidence="1">PS854</strain>
    </source>
</reference>
<dbReference type="InterPro" id="IPR002347">
    <property type="entry name" value="SDR_fam"/>
</dbReference>
<dbReference type="SUPFAM" id="SSF51735">
    <property type="entry name" value="NAD(P)-binding Rossmann-fold domains"/>
    <property type="match status" value="1"/>
</dbReference>
<evidence type="ECO:0000313" key="2">
    <source>
        <dbReference type="Proteomes" id="UP000327111"/>
    </source>
</evidence>
<evidence type="ECO:0000313" key="1">
    <source>
        <dbReference type="EMBL" id="VVO68245.1"/>
    </source>
</evidence>
<dbReference type="EMBL" id="CABVIF010000002">
    <property type="protein sequence ID" value="VVO68245.1"/>
    <property type="molecule type" value="Genomic_DNA"/>
</dbReference>
<accession>A0A5E7HW13</accession>
<dbReference type="AlphaFoldDB" id="A0A5E7HW13"/>
<dbReference type="InterPro" id="IPR036291">
    <property type="entry name" value="NAD(P)-bd_dom_sf"/>
</dbReference>
<dbReference type="Gene3D" id="3.40.50.720">
    <property type="entry name" value="NAD(P)-binding Rossmann-like Domain"/>
    <property type="match status" value="1"/>
</dbReference>